<gene>
    <name evidence="7" type="ORF">EK403_18770</name>
</gene>
<organism evidence="7 8">
    <name type="scientific">Hansschlegelia zhihuaiae</name>
    <dbReference type="NCBI Taxonomy" id="405005"/>
    <lineage>
        <taxon>Bacteria</taxon>
        <taxon>Pseudomonadati</taxon>
        <taxon>Pseudomonadota</taxon>
        <taxon>Alphaproteobacteria</taxon>
        <taxon>Hyphomicrobiales</taxon>
        <taxon>Methylopilaceae</taxon>
        <taxon>Hansschlegelia</taxon>
    </lineage>
</organism>
<reference evidence="7 8" key="1">
    <citation type="submission" date="2018-12" db="EMBL/GenBank/DDBJ databases">
        <title>bacterium Hansschlegelia zhihuaiae S113.</title>
        <authorList>
            <person name="He J."/>
        </authorList>
    </citation>
    <scope>NUCLEOTIDE SEQUENCE [LARGE SCALE GENOMIC DNA]</scope>
    <source>
        <strain evidence="7 8">S 113</strain>
    </source>
</reference>
<dbReference type="AlphaFoldDB" id="A0A4Q0M7Y1"/>
<sequence length="513" mass="54271">MQLETKAAFTLDGAGAITATAWVFADADRTGDVITKGAFGAIAGSLPMLWAHDQREVIGVWESIAETAQGLVAKGRLLVETVVKAREVYSLLKEGAVNGVSIGFAIKNFARRSAGGRTISAVDLAEISIVSVPAHAGARVTSLKSADHAAHQKEPILDDQTTTPDVSALETKLAGVADEVKNLGGIAARLDAIEKKAARPAPAAGQSDADLERKAFNVYLHTGDATELKALTVGAPSTGGILAPASFNPRIIEKITEFSPIRGVATSFTMGGPLVQFPRLVNSVTPASVTETGTRAESEPSFELIDGKPFEMAVIVPVSRVMYEDATVDLASWLENHVATQFGKLEASWFVNGNGTTQAEGVLTSSEVGTLTTAATAIGTDDLIDVFYSIPSAYAARGHWLMNRKTMSVVRKLRDGDGNLIWQQSLQAGQPGLLLGRPVLEAVDMPNPAANATPIVFGDFASAYTIIDRVGFEAEYDRLTGWKNGIINLLARRRVGGRITLGEPLVKLKLKAA</sequence>
<dbReference type="NCBIfam" id="TIGR01554">
    <property type="entry name" value="major_cap_HK97"/>
    <property type="match status" value="1"/>
</dbReference>
<dbReference type="Gene3D" id="3.30.2320.10">
    <property type="entry name" value="hypothetical protein PF0899 domain"/>
    <property type="match status" value="1"/>
</dbReference>
<dbReference type="GO" id="GO:0008233">
    <property type="term" value="F:peptidase activity"/>
    <property type="evidence" value="ECO:0007669"/>
    <property type="project" value="UniProtKB-KW"/>
</dbReference>
<proteinExistence type="predicted"/>
<evidence type="ECO:0000313" key="7">
    <source>
        <dbReference type="EMBL" id="RXF69230.1"/>
    </source>
</evidence>
<feature type="domain" description="Prohead serine protease" evidence="5">
    <location>
        <begin position="10"/>
        <end position="149"/>
    </location>
</feature>
<keyword evidence="8" id="KW-1185">Reference proteome</keyword>
<evidence type="ECO:0000313" key="8">
    <source>
        <dbReference type="Proteomes" id="UP000289708"/>
    </source>
</evidence>
<keyword evidence="3" id="KW-0645">Protease</keyword>
<dbReference type="Gene3D" id="3.30.2400.10">
    <property type="entry name" value="Major capsid protein gp5"/>
    <property type="match status" value="1"/>
</dbReference>
<dbReference type="InterPro" id="IPR054613">
    <property type="entry name" value="Peptidase_S78_dom"/>
</dbReference>
<accession>A0A4Q0M7Y1</accession>
<feature type="domain" description="Phage capsid-like C-terminal" evidence="6">
    <location>
        <begin position="239"/>
        <end position="509"/>
    </location>
</feature>
<comment type="subcellular location">
    <subcellularLocation>
        <location evidence="1">Virion</location>
    </subcellularLocation>
</comment>
<comment type="caution">
    <text evidence="7">The sequence shown here is derived from an EMBL/GenBank/DDBJ whole genome shotgun (WGS) entry which is preliminary data.</text>
</comment>
<protein>
    <submittedName>
        <fullName evidence="7">Phage major capsid protein</fullName>
    </submittedName>
</protein>
<dbReference type="Pfam" id="PF04586">
    <property type="entry name" value="Peptidase_S78"/>
    <property type="match status" value="1"/>
</dbReference>
<evidence type="ECO:0000259" key="5">
    <source>
        <dbReference type="Pfam" id="PF04586"/>
    </source>
</evidence>
<evidence type="ECO:0000256" key="4">
    <source>
        <dbReference type="ARBA" id="ARBA00022801"/>
    </source>
</evidence>
<dbReference type="InterPro" id="IPR006433">
    <property type="entry name" value="Prohead_protease"/>
</dbReference>
<dbReference type="NCBIfam" id="TIGR01543">
    <property type="entry name" value="proheadase_HK97"/>
    <property type="match status" value="1"/>
</dbReference>
<evidence type="ECO:0000256" key="3">
    <source>
        <dbReference type="ARBA" id="ARBA00022670"/>
    </source>
</evidence>
<evidence type="ECO:0000256" key="2">
    <source>
        <dbReference type="ARBA" id="ARBA00022612"/>
    </source>
</evidence>
<dbReference type="EMBL" id="RYFI01000022">
    <property type="protein sequence ID" value="RXF69230.1"/>
    <property type="molecule type" value="Genomic_DNA"/>
</dbReference>
<dbReference type="InterPro" id="IPR024455">
    <property type="entry name" value="Phage_capsid"/>
</dbReference>
<dbReference type="SUPFAM" id="SSF56563">
    <property type="entry name" value="Major capsid protein gp5"/>
    <property type="match status" value="1"/>
</dbReference>
<keyword evidence="2" id="KW-1188">Viral release from host cell</keyword>
<evidence type="ECO:0000256" key="1">
    <source>
        <dbReference type="ARBA" id="ARBA00004328"/>
    </source>
</evidence>
<dbReference type="RefSeq" id="WP_128778996.1">
    <property type="nucleotide sequence ID" value="NZ_RYFI01000022.1"/>
</dbReference>
<dbReference type="GO" id="GO:0006508">
    <property type="term" value="P:proteolysis"/>
    <property type="evidence" value="ECO:0007669"/>
    <property type="project" value="UniProtKB-KW"/>
</dbReference>
<dbReference type="InterPro" id="IPR054612">
    <property type="entry name" value="Phage_capsid-like_C"/>
</dbReference>
<dbReference type="Pfam" id="PF05065">
    <property type="entry name" value="Phage_capsid"/>
    <property type="match status" value="1"/>
</dbReference>
<name>A0A4Q0M7Y1_9HYPH</name>
<dbReference type="OrthoDB" id="9786516at2"/>
<evidence type="ECO:0000259" key="6">
    <source>
        <dbReference type="Pfam" id="PF05065"/>
    </source>
</evidence>
<dbReference type="Proteomes" id="UP000289708">
    <property type="component" value="Unassembled WGS sequence"/>
</dbReference>
<keyword evidence="4" id="KW-0378">Hydrolase</keyword>